<comment type="caution">
    <text evidence="1">The sequence shown here is derived from an EMBL/GenBank/DDBJ whole genome shotgun (WGS) entry which is preliminary data.</text>
</comment>
<sequence>MIYIYIMLKLLNKNAEKGAIKLSFFICSNR</sequence>
<accession>W6TEY8</accession>
<evidence type="ECO:0000313" key="2">
    <source>
        <dbReference type="Proteomes" id="UP000019148"/>
    </source>
</evidence>
<dbReference type="Proteomes" id="UP000019148">
    <property type="component" value="Unassembled WGS sequence"/>
</dbReference>
<reference evidence="1 2" key="1">
    <citation type="submission" date="2013-12" db="EMBL/GenBank/DDBJ databases">
        <title>Comparative genomics of relapsing fever spirochetes.</title>
        <authorList>
            <person name="Schwan T.G."/>
            <person name="Raffel S.J."/>
            <person name="Porcella S.F."/>
        </authorList>
    </citation>
    <scope>NUCLEOTIDE SEQUENCE [LARGE SCALE GENOMIC DNA]</scope>
    <source>
        <strain evidence="1 2">CR2A</strain>
    </source>
</reference>
<dbReference type="EMBL" id="AZIT01000086">
    <property type="protein sequence ID" value="ETZ17187.1"/>
    <property type="molecule type" value="Genomic_DNA"/>
</dbReference>
<protein>
    <submittedName>
        <fullName evidence="1">Uncharacterized protein</fullName>
    </submittedName>
</protein>
<evidence type="ECO:0000313" key="1">
    <source>
        <dbReference type="EMBL" id="ETZ17187.1"/>
    </source>
</evidence>
<organism evidence="1 2">
    <name type="scientific">Borrelia duttonii CR2A</name>
    <dbReference type="NCBI Taxonomy" id="1432657"/>
    <lineage>
        <taxon>Bacteria</taxon>
        <taxon>Pseudomonadati</taxon>
        <taxon>Spirochaetota</taxon>
        <taxon>Spirochaetia</taxon>
        <taxon>Spirochaetales</taxon>
        <taxon>Borreliaceae</taxon>
        <taxon>Borrelia</taxon>
    </lineage>
</organism>
<dbReference type="AlphaFoldDB" id="W6TEY8"/>
<gene>
    <name evidence="1" type="ORF">BDCR2A_01894</name>
</gene>
<proteinExistence type="predicted"/>
<name>W6TEY8_9SPIR</name>